<proteinExistence type="predicted"/>
<evidence type="ECO:0000313" key="1">
    <source>
        <dbReference type="EMBL" id="BDG05506.1"/>
    </source>
</evidence>
<organism evidence="1 2">
    <name type="scientific">Anaeromyxobacter oryzae</name>
    <dbReference type="NCBI Taxonomy" id="2918170"/>
    <lineage>
        <taxon>Bacteria</taxon>
        <taxon>Pseudomonadati</taxon>
        <taxon>Myxococcota</taxon>
        <taxon>Myxococcia</taxon>
        <taxon>Myxococcales</taxon>
        <taxon>Cystobacterineae</taxon>
        <taxon>Anaeromyxobacteraceae</taxon>
        <taxon>Anaeromyxobacter</taxon>
    </lineage>
</organism>
<protein>
    <recommendedName>
        <fullName evidence="3">DUF429 domain-containing protein</fullName>
    </recommendedName>
</protein>
<evidence type="ECO:0000313" key="2">
    <source>
        <dbReference type="Proteomes" id="UP001162891"/>
    </source>
</evidence>
<keyword evidence="2" id="KW-1185">Reference proteome</keyword>
<dbReference type="Pfam" id="PF04250">
    <property type="entry name" value="DUF429"/>
    <property type="match status" value="1"/>
</dbReference>
<dbReference type="Proteomes" id="UP001162891">
    <property type="component" value="Chromosome"/>
</dbReference>
<dbReference type="RefSeq" id="WP_248354400.1">
    <property type="nucleotide sequence ID" value="NZ_AP025591.1"/>
</dbReference>
<accession>A0ABN6MY41</accession>
<dbReference type="EMBL" id="AP025591">
    <property type="protein sequence ID" value="BDG05506.1"/>
    <property type="molecule type" value="Genomic_DNA"/>
</dbReference>
<reference evidence="2" key="1">
    <citation type="journal article" date="2022" name="Int. J. Syst. Evol. Microbiol.">
        <title>Anaeromyxobacter oryzae sp. nov., Anaeromyxobacter diazotrophicus sp. nov. and Anaeromyxobacter paludicola sp. nov., isolated from paddy soils.</title>
        <authorList>
            <person name="Itoh H."/>
            <person name="Xu Z."/>
            <person name="Mise K."/>
            <person name="Masuda Y."/>
            <person name="Ushijima N."/>
            <person name="Hayakawa C."/>
            <person name="Shiratori Y."/>
            <person name="Senoo K."/>
        </authorList>
    </citation>
    <scope>NUCLEOTIDE SEQUENCE [LARGE SCALE GENOMIC DNA]</scope>
    <source>
        <strain evidence="2">Red232</strain>
    </source>
</reference>
<sequence>MIARAATTAPCGGADGCRAGWIIATARGLDDAPTFRLFGDFDTLARAALADGGLLGVDMPIGLADGPRRCDREARALLGPGRASSVFTPPARAALAGRTAAEIRARNVAATGRSLSEQALNILPRIREVDAVMTPALQVRVREVHPEVVFASRSPGGRGLAAPKRTAAGRTARLALLPPAFARAAPSGRGRPFPARDVALDDYVDALAVLVTAIRMARGEAGRLPAAGEERDARGLVMEIVY</sequence>
<gene>
    <name evidence="1" type="ORF">AMOR_45020</name>
</gene>
<dbReference type="InterPro" id="IPR007362">
    <property type="entry name" value="DUF429"/>
</dbReference>
<evidence type="ECO:0008006" key="3">
    <source>
        <dbReference type="Google" id="ProtNLM"/>
    </source>
</evidence>
<name>A0ABN6MY41_9BACT</name>